<proteinExistence type="predicted"/>
<gene>
    <name evidence="1" type="ORF">ACHAWO_013168</name>
</gene>
<evidence type="ECO:0000313" key="2">
    <source>
        <dbReference type="Proteomes" id="UP001530400"/>
    </source>
</evidence>
<dbReference type="AlphaFoldDB" id="A0ABD3MQA8"/>
<name>A0ABD3MQA8_9STRA</name>
<dbReference type="EMBL" id="JALLPJ020001389">
    <property type="protein sequence ID" value="KAL3766190.1"/>
    <property type="molecule type" value="Genomic_DNA"/>
</dbReference>
<organism evidence="1 2">
    <name type="scientific">Cyclotella atomus</name>
    <dbReference type="NCBI Taxonomy" id="382360"/>
    <lineage>
        <taxon>Eukaryota</taxon>
        <taxon>Sar</taxon>
        <taxon>Stramenopiles</taxon>
        <taxon>Ochrophyta</taxon>
        <taxon>Bacillariophyta</taxon>
        <taxon>Coscinodiscophyceae</taxon>
        <taxon>Thalassiosirophycidae</taxon>
        <taxon>Stephanodiscales</taxon>
        <taxon>Stephanodiscaceae</taxon>
        <taxon>Cyclotella</taxon>
    </lineage>
</organism>
<evidence type="ECO:0000313" key="1">
    <source>
        <dbReference type="EMBL" id="KAL3766190.1"/>
    </source>
</evidence>
<dbReference type="Proteomes" id="UP001530400">
    <property type="component" value="Unassembled WGS sequence"/>
</dbReference>
<sequence length="87" mass="9811">MNWKLGKYIDAIDIFAPANCCLFFISWHSIDGVFVVGYIFFNSCHSVAQCIPSLSQCIMQLLRIDGASVEALVRCSVVARIRPIWIK</sequence>
<protein>
    <submittedName>
        <fullName evidence="1">Uncharacterized protein</fullName>
    </submittedName>
</protein>
<comment type="caution">
    <text evidence="1">The sequence shown here is derived from an EMBL/GenBank/DDBJ whole genome shotgun (WGS) entry which is preliminary data.</text>
</comment>
<keyword evidence="2" id="KW-1185">Reference proteome</keyword>
<accession>A0ABD3MQA8</accession>
<reference evidence="1 2" key="1">
    <citation type="submission" date="2024-10" db="EMBL/GenBank/DDBJ databases">
        <title>Updated reference genomes for cyclostephanoid diatoms.</title>
        <authorList>
            <person name="Roberts W.R."/>
            <person name="Alverson A.J."/>
        </authorList>
    </citation>
    <scope>NUCLEOTIDE SEQUENCE [LARGE SCALE GENOMIC DNA]</scope>
    <source>
        <strain evidence="1 2">AJA010-31</strain>
    </source>
</reference>